<organism evidence="11 12">
    <name type="scientific">Panaeolus cyanescens</name>
    <dbReference type="NCBI Taxonomy" id="181874"/>
    <lineage>
        <taxon>Eukaryota</taxon>
        <taxon>Fungi</taxon>
        <taxon>Dikarya</taxon>
        <taxon>Basidiomycota</taxon>
        <taxon>Agaricomycotina</taxon>
        <taxon>Agaricomycetes</taxon>
        <taxon>Agaricomycetidae</taxon>
        <taxon>Agaricales</taxon>
        <taxon>Agaricineae</taxon>
        <taxon>Galeropsidaceae</taxon>
        <taxon>Panaeolus</taxon>
    </lineage>
</organism>
<evidence type="ECO:0000256" key="3">
    <source>
        <dbReference type="ARBA" id="ARBA00022723"/>
    </source>
</evidence>
<gene>
    <name evidence="11" type="ORF">CVT24_001672</name>
</gene>
<comment type="caution">
    <text evidence="11">The sequence shown here is derived from an EMBL/GenBank/DDBJ whole genome shotgun (WGS) entry which is preliminary data.</text>
</comment>
<accession>A0A409VSY4</accession>
<feature type="region of interest" description="Disordered" evidence="9">
    <location>
        <begin position="1350"/>
        <end position="1440"/>
    </location>
</feature>
<feature type="region of interest" description="Disordered" evidence="9">
    <location>
        <begin position="179"/>
        <end position="212"/>
    </location>
</feature>
<keyword evidence="2" id="KW-0812">Transmembrane</keyword>
<evidence type="ECO:0000259" key="10">
    <source>
        <dbReference type="PROSITE" id="PS50089"/>
    </source>
</evidence>
<keyword evidence="7" id="KW-0472">Membrane</keyword>
<feature type="compositionally biased region" description="Low complexity" evidence="9">
    <location>
        <begin position="520"/>
        <end position="529"/>
    </location>
</feature>
<feature type="compositionally biased region" description="Low complexity" evidence="9">
    <location>
        <begin position="434"/>
        <end position="475"/>
    </location>
</feature>
<protein>
    <recommendedName>
        <fullName evidence="10">RING-type domain-containing protein</fullName>
    </recommendedName>
</protein>
<feature type="compositionally biased region" description="Low complexity" evidence="9">
    <location>
        <begin position="1423"/>
        <end position="1434"/>
    </location>
</feature>
<feature type="compositionally biased region" description="Polar residues" evidence="9">
    <location>
        <begin position="202"/>
        <end position="212"/>
    </location>
</feature>
<feature type="region of interest" description="Disordered" evidence="9">
    <location>
        <begin position="1132"/>
        <end position="1331"/>
    </location>
</feature>
<evidence type="ECO:0000256" key="4">
    <source>
        <dbReference type="ARBA" id="ARBA00022771"/>
    </source>
</evidence>
<evidence type="ECO:0000256" key="7">
    <source>
        <dbReference type="ARBA" id="ARBA00023136"/>
    </source>
</evidence>
<dbReference type="EMBL" id="NHTK01005988">
    <property type="protein sequence ID" value="PPQ69306.1"/>
    <property type="molecule type" value="Genomic_DNA"/>
</dbReference>
<evidence type="ECO:0000256" key="9">
    <source>
        <dbReference type="SAM" id="MobiDB-lite"/>
    </source>
</evidence>
<feature type="compositionally biased region" description="Polar residues" evidence="9">
    <location>
        <begin position="53"/>
        <end position="72"/>
    </location>
</feature>
<feature type="compositionally biased region" description="Acidic residues" evidence="9">
    <location>
        <begin position="1500"/>
        <end position="1523"/>
    </location>
</feature>
<dbReference type="Pfam" id="PF13639">
    <property type="entry name" value="zf-RING_2"/>
    <property type="match status" value="1"/>
</dbReference>
<feature type="compositionally biased region" description="Polar residues" evidence="9">
    <location>
        <begin position="572"/>
        <end position="584"/>
    </location>
</feature>
<evidence type="ECO:0000313" key="11">
    <source>
        <dbReference type="EMBL" id="PPQ69306.1"/>
    </source>
</evidence>
<feature type="region of interest" description="Disordered" evidence="9">
    <location>
        <begin position="1082"/>
        <end position="1102"/>
    </location>
</feature>
<feature type="compositionally biased region" description="Low complexity" evidence="9">
    <location>
        <begin position="1088"/>
        <end position="1102"/>
    </location>
</feature>
<dbReference type="SMART" id="SM00184">
    <property type="entry name" value="RING"/>
    <property type="match status" value="1"/>
</dbReference>
<dbReference type="GO" id="GO:0016020">
    <property type="term" value="C:membrane"/>
    <property type="evidence" value="ECO:0007669"/>
    <property type="project" value="UniProtKB-SubCell"/>
</dbReference>
<evidence type="ECO:0000313" key="12">
    <source>
        <dbReference type="Proteomes" id="UP000284842"/>
    </source>
</evidence>
<proteinExistence type="predicted"/>
<dbReference type="PANTHER" id="PTHR47168">
    <property type="entry name" value="RING ZINC FINGER DOMAIN SUPERFAMILY PROTEIN-RELATED"/>
    <property type="match status" value="1"/>
</dbReference>
<feature type="compositionally biased region" description="Low complexity" evidence="9">
    <location>
        <begin position="376"/>
        <end position="385"/>
    </location>
</feature>
<feature type="compositionally biased region" description="Low complexity" evidence="9">
    <location>
        <begin position="697"/>
        <end position="712"/>
    </location>
</feature>
<feature type="region of interest" description="Disordered" evidence="9">
    <location>
        <begin position="1056"/>
        <end position="1075"/>
    </location>
</feature>
<feature type="compositionally biased region" description="Low complexity" evidence="9">
    <location>
        <begin position="794"/>
        <end position="852"/>
    </location>
</feature>
<comment type="subcellular location">
    <subcellularLocation>
        <location evidence="1">Membrane</location>
        <topology evidence="1">Single-pass membrane protein</topology>
    </subcellularLocation>
</comment>
<reference evidence="11 12" key="1">
    <citation type="journal article" date="2018" name="Evol. Lett.">
        <title>Horizontal gene cluster transfer increased hallucinogenic mushroom diversity.</title>
        <authorList>
            <person name="Reynolds H.T."/>
            <person name="Vijayakumar V."/>
            <person name="Gluck-Thaler E."/>
            <person name="Korotkin H.B."/>
            <person name="Matheny P.B."/>
            <person name="Slot J.C."/>
        </authorList>
    </citation>
    <scope>NUCLEOTIDE SEQUENCE [LARGE SCALE GENOMIC DNA]</scope>
    <source>
        <strain evidence="11 12">2629</strain>
    </source>
</reference>
<feature type="compositionally biased region" description="Acidic residues" evidence="9">
    <location>
        <begin position="1220"/>
        <end position="1241"/>
    </location>
</feature>
<feature type="domain" description="RING-type" evidence="10">
    <location>
        <begin position="1673"/>
        <end position="1715"/>
    </location>
</feature>
<feature type="compositionally biased region" description="Basic and acidic residues" evidence="9">
    <location>
        <begin position="285"/>
        <end position="301"/>
    </location>
</feature>
<feature type="compositionally biased region" description="Low complexity" evidence="9">
    <location>
        <begin position="269"/>
        <end position="279"/>
    </location>
</feature>
<feature type="region of interest" description="Disordered" evidence="9">
    <location>
        <begin position="794"/>
        <end position="865"/>
    </location>
</feature>
<dbReference type="Proteomes" id="UP000284842">
    <property type="component" value="Unassembled WGS sequence"/>
</dbReference>
<feature type="region of interest" description="Disordered" evidence="9">
    <location>
        <begin position="364"/>
        <end position="535"/>
    </location>
</feature>
<evidence type="ECO:0000256" key="1">
    <source>
        <dbReference type="ARBA" id="ARBA00004167"/>
    </source>
</evidence>
<dbReference type="CDD" id="cd16473">
    <property type="entry name" value="RING-H2_RNF103"/>
    <property type="match status" value="1"/>
</dbReference>
<evidence type="ECO:0000256" key="2">
    <source>
        <dbReference type="ARBA" id="ARBA00022692"/>
    </source>
</evidence>
<feature type="compositionally biased region" description="Low complexity" evidence="9">
    <location>
        <begin position="15"/>
        <end position="42"/>
    </location>
</feature>
<feature type="region of interest" description="Disordered" evidence="9">
    <location>
        <begin position="973"/>
        <end position="993"/>
    </location>
</feature>
<dbReference type="FunFam" id="3.30.40.10:FF:000728">
    <property type="entry name" value="Unplaced genomic scaffold supercont1.4, whole genome shotgun sequence"/>
    <property type="match status" value="1"/>
</dbReference>
<dbReference type="InterPro" id="IPR051653">
    <property type="entry name" value="E3_ligase_sorting_rcpt"/>
</dbReference>
<dbReference type="GO" id="GO:0008270">
    <property type="term" value="F:zinc ion binding"/>
    <property type="evidence" value="ECO:0007669"/>
    <property type="project" value="UniProtKB-KW"/>
</dbReference>
<feature type="compositionally biased region" description="Basic residues" evidence="9">
    <location>
        <begin position="1471"/>
        <end position="1482"/>
    </location>
</feature>
<feature type="compositionally biased region" description="Low complexity" evidence="9">
    <location>
        <begin position="586"/>
        <end position="611"/>
    </location>
</feature>
<dbReference type="OrthoDB" id="8062037at2759"/>
<evidence type="ECO:0000256" key="8">
    <source>
        <dbReference type="PROSITE-ProRule" id="PRU00175"/>
    </source>
</evidence>
<keyword evidence="5" id="KW-0862">Zinc</keyword>
<evidence type="ECO:0000256" key="6">
    <source>
        <dbReference type="ARBA" id="ARBA00022989"/>
    </source>
</evidence>
<dbReference type="PROSITE" id="PS50089">
    <property type="entry name" value="ZF_RING_2"/>
    <property type="match status" value="1"/>
</dbReference>
<feature type="region of interest" description="Disordered" evidence="9">
    <location>
        <begin position="894"/>
        <end position="940"/>
    </location>
</feature>
<feature type="compositionally biased region" description="Acidic residues" evidence="9">
    <location>
        <begin position="719"/>
        <end position="728"/>
    </location>
</feature>
<keyword evidence="12" id="KW-1185">Reference proteome</keyword>
<sequence>MGQNSSRLRHDNHNQHQQQREQGVVGVRPTTVPVSADSSSSSPNKYEEVAASGSANTPSSQLESVDQDNTTLLHPPVADGGLRNLKDSASSPSSSLSSPSPSSCLSPQASPSSMSLQSAPGGLQSLQQHESTSHPQMPLSQQQTSHVLYAPSPHKASKRRSLMSLVKPMSIRERVSSFTAPRGGSLTPPSTRTGDSVMEGITTPNRSSTASQIGRMWRGSRIMGRGGGGVENGIAGRVMGNGVVGSEMTTVNGTAKGKGKERAEEEVEGNNGVNGDGVAQTDIGMDMKREETGVRGDKAVDPRTGSCSSVTALGSPKPPQEENRGGEDDDEEHVYHWHDAESSNGLGSRTASSLPLPVAKETSVTEASLSAPVLPTTVTDSTTRTGGDDAGSAIMRGTELATAADDGGATSCSTEHESSLSVPVSPPLAESMGTTSSASQNTSSTAWTAPSTSQNISSNSQTTTSSTESTSLPSLSSPPPLNPTISSSQTTSPSPQITPASPQTTSAIPQPTTPSPAIPTSPTTTPQPARAFPPPGTLVVVQGIVHTTDVTRLPTRTGDNLRSRPGSRPVSGLSTQSQSPNSDSRAGVAGSTAAGAASASSASGGETGLASPVASPSRNSIVSMPGTSTATSSRPGTSTGTSTPTSTTSRTRNRLSALLGRTGMGGRPRSAEAGSLGLGERGGAGGSVPALFVTPPSDGDVAASASAGASAVREGGLNADEEVEEDVWGSESVREGGEEERRHESTGAAAREEEGSGNGNGNTAISSSSIDVLGTLLSVAAAATAASLLTGSSEPILSSGLAPPSPSTSSGSGTNPQANANAATSSSSASQASSSSISLEPTPLAPAPANATGEPHVPHNFNNTAMGGAERMRQAWSTIRERLGLGMRGAAPGAAPFLPGNGTANRNEAGVDGGETRTVNGDGDDATSESGVGATGGGNNVQDTRELMLAEMARAFNIGLGLTPGSANAGVEAGANGSSAGSNTGAGSNGSNSNANASRGTFAGAGGQGALPAEGSFERFLVDLQIELRAALTAADEGIDVDERVGGVEGVLGGGGRVGANTNANMDRETEPRREDAAVPIPTTASTDNSVNVPVNDDVGGDVIEVSGDANEATRRSREEDEAEAAILAWAAGGVSAGNEEGREDDMPGLEVVSDSDDDEERQVVESSAPVVAVEGGDAEEEGEGNDRSSMPGLASVSHSESDGDESDTSMPGLASVSDSDSESDEDSEGSVFDSGEDEDDFHSLDLRLPVAVGPTTSTASEPMTAAPTEPIFTTASAPSVLPDTLPNPHAASPANPPSFASTSAFGPGPSRPNLNPSASERERVNGRMDSSGRINWWRLYRFPPIVAQRGAASDAATTGRDTATPAASSSTATAGTQTDVEGQVEQAEGDVSSPISSRTVVDHGSAEEGAAAAPAVDSEQGTSAPSVSPTGATSPPPASLPLNSVVPVILVGLQSVNQDGQNLPPQLAQHHNHNHAHRRTGRSPIPDEDFDLFGRGDVDSDEEDDEDEGGEESGEDDDDWETQEQRERERREQERRANRTSRWQSRAANAIRNLRGGSRRREGAAAGEGRDAGSAGSGAPGENPLNSPGSRTFLIYVIGGYYPPDHSIVTGGPANFDSFEALLELADLLGQVKPPTVSKDEIEKSGLEIIKASEMETYRDKGKVSDNCMDRCLICLDDYQPEDDVRLMTCRHAFHKMCVDEWLQKGRNNCPACRSTGVSTGAEATSAS</sequence>
<feature type="compositionally biased region" description="Low complexity" evidence="9">
    <location>
        <begin position="1363"/>
        <end position="1377"/>
    </location>
</feature>
<feature type="compositionally biased region" description="Basic and acidic residues" evidence="9">
    <location>
        <begin position="1066"/>
        <end position="1075"/>
    </location>
</feature>
<keyword evidence="3" id="KW-0479">Metal-binding</keyword>
<evidence type="ECO:0000256" key="5">
    <source>
        <dbReference type="ARBA" id="ARBA00022833"/>
    </source>
</evidence>
<feature type="compositionally biased region" description="Low complexity" evidence="9">
    <location>
        <begin position="483"/>
        <end position="510"/>
    </location>
</feature>
<feature type="compositionally biased region" description="Basic and acidic residues" evidence="9">
    <location>
        <begin position="1560"/>
        <end position="1572"/>
    </location>
</feature>
<dbReference type="InterPro" id="IPR001841">
    <property type="entry name" value="Znf_RING"/>
</dbReference>
<dbReference type="SUPFAM" id="SSF57850">
    <property type="entry name" value="RING/U-box"/>
    <property type="match status" value="1"/>
</dbReference>
<feature type="compositionally biased region" description="Polar residues" evidence="9">
    <location>
        <begin position="124"/>
        <end position="146"/>
    </location>
</feature>
<name>A0A409VSY4_9AGAR</name>
<feature type="compositionally biased region" description="Acidic residues" evidence="9">
    <location>
        <begin position="1142"/>
        <end position="1161"/>
    </location>
</feature>
<dbReference type="Gene3D" id="3.30.40.10">
    <property type="entry name" value="Zinc/RING finger domain, C3HC4 (zinc finger)"/>
    <property type="match status" value="1"/>
</dbReference>
<feature type="compositionally biased region" description="Low complexity" evidence="9">
    <location>
        <begin position="1287"/>
        <end position="1306"/>
    </location>
</feature>
<dbReference type="STRING" id="181874.A0A409VSY4"/>
<keyword evidence="4 8" id="KW-0863">Zinc-finger</keyword>
<feature type="region of interest" description="Disordered" evidence="9">
    <location>
        <begin position="1461"/>
        <end position="1589"/>
    </location>
</feature>
<keyword evidence="6" id="KW-1133">Transmembrane helix</keyword>
<dbReference type="InterPro" id="IPR013083">
    <property type="entry name" value="Znf_RING/FYVE/PHD"/>
</dbReference>
<feature type="region of interest" description="Disordered" evidence="9">
    <location>
        <begin position="252"/>
        <end position="331"/>
    </location>
</feature>
<feature type="region of interest" description="Disordered" evidence="9">
    <location>
        <begin position="550"/>
        <end position="763"/>
    </location>
</feature>
<dbReference type="PANTHER" id="PTHR47168:SF1">
    <property type="entry name" value="OS02G0798600 PROTEIN"/>
    <property type="match status" value="1"/>
</dbReference>
<feature type="region of interest" description="Disordered" evidence="9">
    <location>
        <begin position="1"/>
        <end position="161"/>
    </location>
</feature>
<feature type="compositionally biased region" description="Low complexity" evidence="9">
    <location>
        <begin position="625"/>
        <end position="650"/>
    </location>
</feature>
<feature type="compositionally biased region" description="Basic and acidic residues" evidence="9">
    <location>
        <begin position="1524"/>
        <end position="1538"/>
    </location>
</feature>
<feature type="compositionally biased region" description="Low complexity" evidence="9">
    <location>
        <begin position="1165"/>
        <end position="1176"/>
    </location>
</feature>
<dbReference type="InParanoid" id="A0A409VSY4"/>
<feature type="compositionally biased region" description="Gly residues" evidence="9">
    <location>
        <begin position="676"/>
        <end position="686"/>
    </location>
</feature>
<feature type="compositionally biased region" description="Basic and acidic residues" evidence="9">
    <location>
        <begin position="732"/>
        <end position="754"/>
    </location>
</feature>
<feature type="compositionally biased region" description="Low complexity" evidence="9">
    <location>
        <begin position="88"/>
        <end position="120"/>
    </location>
</feature>